<accession>A0AAJ0DN42</accession>
<dbReference type="EMBL" id="MPDP01000024">
    <property type="protein sequence ID" value="KAK1493669.1"/>
    <property type="molecule type" value="Genomic_DNA"/>
</dbReference>
<keyword evidence="3" id="KW-1185">Reference proteome</keyword>
<feature type="region of interest" description="Disordered" evidence="1">
    <location>
        <begin position="228"/>
        <end position="524"/>
    </location>
</feature>
<feature type="compositionally biased region" description="Low complexity" evidence="1">
    <location>
        <begin position="830"/>
        <end position="841"/>
    </location>
</feature>
<feature type="compositionally biased region" description="Pro residues" evidence="1">
    <location>
        <begin position="886"/>
        <end position="900"/>
    </location>
</feature>
<gene>
    <name evidence="2" type="ORF">CCUS01_02970</name>
</gene>
<dbReference type="AlphaFoldDB" id="A0AAJ0DN42"/>
<feature type="compositionally biased region" description="Basic and acidic residues" evidence="1">
    <location>
        <begin position="250"/>
        <end position="274"/>
    </location>
</feature>
<reference evidence="2" key="1">
    <citation type="submission" date="2016-11" db="EMBL/GenBank/DDBJ databases">
        <title>The genome sequence of Colletotrichum cuscutae.</title>
        <authorList>
            <person name="Baroncelli R."/>
        </authorList>
    </citation>
    <scope>NUCLEOTIDE SEQUENCE</scope>
    <source>
        <strain evidence="2">IMI 304802</strain>
    </source>
</reference>
<feature type="compositionally biased region" description="Basic and acidic residues" evidence="1">
    <location>
        <begin position="302"/>
        <end position="315"/>
    </location>
</feature>
<feature type="compositionally biased region" description="Basic and acidic residues" evidence="1">
    <location>
        <begin position="463"/>
        <end position="524"/>
    </location>
</feature>
<feature type="non-terminal residue" evidence="2">
    <location>
        <position position="1"/>
    </location>
</feature>
<name>A0AAJ0DN42_9PEZI</name>
<sequence>TFLRSLGREVSGNVEIVKGDGRDTLDGDPAQLPRRCAGHLTLPTLRSTYRLRRASSHQATQPLPAPSTQYAVVQPDRSQSYGYSVFRTHTPVLSVPSPTIFHSDWTINCDRHRPPTDRIDLTFLDIAITTTTHPPLHPCDYYSTASISSPTGEATYLPPTTAPPFLLSTESSTSVHANITIATPSIAFLPVLGCALHLPTAMALQYSAEVLIHLRESPLCIKPSALPPAEEWMGPPPDNNRTQTNVTKPTTDRRSHDNPLLDQTNRRPGVDRHVSRNSANPEDIILGPPRTAFASATLRNGKPFDNDKGLKDADSPSRFNFRNRNGDTPEGDRFRDSRNTNFGRRRGDGDPQDQEGWSTVKPRKSFGHEGAERFQGRMGAGGGGDRLPNERRPRDRDDREGPRDRTHRTFDHHDKEHDHEEAEPRPRNGLSRGKSEPWFKNDNSTASNNTNSANTPEKPPLTARERIDRAKSWRDRNREAESVEEKSTGRNYERRWERGEHRQEREPEWFDEPAGEKAGGHTEEDFKKFMESMKASRNGPAEDKAPAAAVEAAIKAEQPAIASAPAVEIGPDQFFLKFASTAGLDVSSPSEPKRETPSKSKTGGGKSSRFTSFFNAPQDDPTQRMKTEPSTPMAGLPFGGPDLSGPAPDNEKQAFQALLMKLQRSNLQSATPPASQPFQEPPPPAREHAPSSSVASPEPFQQYGGERREDPRPRMPQGSMSMSDILAPRPTMPHQQQPPAARQDQLLQELVGQRHQASSQGSGRMEPNQGRNMSNTEFLMNLMRNQPEPPRTEQQLLMRMPQPQRAAQIPHAPDREPDFQQGLPQGGRGSQRQLRGQGPPGFMDEGFHHPEPEARMQPTQILQRPPPPPGLDQMNPNWIQQGGGGPPMPPQQRSIIPPPGLAGGPGRNHPMAAMFPPNFPPGAFPPPEAMAGPPPRNMPPPPGFFGGPPPGFIPPPGMPGFPGPGGPDGHGFPFDGRMPPGAAQAFRRQ</sequence>
<feature type="compositionally biased region" description="Basic and acidic residues" evidence="1">
    <location>
        <begin position="387"/>
        <end position="426"/>
    </location>
</feature>
<feature type="compositionally biased region" description="Polar residues" evidence="1">
    <location>
        <begin position="769"/>
        <end position="778"/>
    </location>
</feature>
<feature type="compositionally biased region" description="Pro residues" evidence="1">
    <location>
        <begin position="917"/>
        <end position="965"/>
    </location>
</feature>
<feature type="compositionally biased region" description="Polar residues" evidence="1">
    <location>
        <begin position="239"/>
        <end position="249"/>
    </location>
</feature>
<dbReference type="InterPro" id="IPR046784">
    <property type="entry name" value="Eap1"/>
</dbReference>
<comment type="caution">
    <text evidence="2">The sequence shown here is derived from an EMBL/GenBank/DDBJ whole genome shotgun (WGS) entry which is preliminary data.</text>
</comment>
<protein>
    <submittedName>
        <fullName evidence="2">Uncharacterized protein</fullName>
    </submittedName>
</protein>
<evidence type="ECO:0000313" key="3">
    <source>
        <dbReference type="Proteomes" id="UP001239213"/>
    </source>
</evidence>
<feature type="compositionally biased region" description="Basic and acidic residues" evidence="1">
    <location>
        <begin position="366"/>
        <end position="375"/>
    </location>
</feature>
<feature type="compositionally biased region" description="Low complexity" evidence="1">
    <location>
        <begin position="443"/>
        <end position="455"/>
    </location>
</feature>
<feature type="compositionally biased region" description="Basic and acidic residues" evidence="1">
    <location>
        <begin position="845"/>
        <end position="854"/>
    </location>
</feature>
<feature type="compositionally biased region" description="Basic and acidic residues" evidence="1">
    <location>
        <begin position="324"/>
        <end position="338"/>
    </location>
</feature>
<dbReference type="Pfam" id="PF20566">
    <property type="entry name" value="Eap1"/>
    <property type="match status" value="1"/>
</dbReference>
<evidence type="ECO:0000313" key="2">
    <source>
        <dbReference type="EMBL" id="KAK1493669.1"/>
    </source>
</evidence>
<proteinExistence type="predicted"/>
<feature type="region of interest" description="Disordered" evidence="1">
    <location>
        <begin position="582"/>
        <end position="989"/>
    </location>
</feature>
<organism evidence="2 3">
    <name type="scientific">Colletotrichum cuscutae</name>
    <dbReference type="NCBI Taxonomy" id="1209917"/>
    <lineage>
        <taxon>Eukaryota</taxon>
        <taxon>Fungi</taxon>
        <taxon>Dikarya</taxon>
        <taxon>Ascomycota</taxon>
        <taxon>Pezizomycotina</taxon>
        <taxon>Sordariomycetes</taxon>
        <taxon>Hypocreomycetidae</taxon>
        <taxon>Glomerellales</taxon>
        <taxon>Glomerellaceae</taxon>
        <taxon>Colletotrichum</taxon>
        <taxon>Colletotrichum acutatum species complex</taxon>
    </lineage>
</organism>
<evidence type="ECO:0000256" key="1">
    <source>
        <dbReference type="SAM" id="MobiDB-lite"/>
    </source>
</evidence>
<dbReference type="Proteomes" id="UP001239213">
    <property type="component" value="Unassembled WGS sequence"/>
</dbReference>